<name>A0A1S3JY95_LINAN</name>
<dbReference type="OrthoDB" id="302728at2759"/>
<dbReference type="GO" id="GO:0016020">
    <property type="term" value="C:membrane"/>
    <property type="evidence" value="ECO:0007669"/>
    <property type="project" value="UniProtKB-SubCell"/>
</dbReference>
<dbReference type="Pfam" id="PF01529">
    <property type="entry name" value="DHHC"/>
    <property type="match status" value="1"/>
</dbReference>
<dbReference type="EC" id="2.3.1.225" evidence="7"/>
<evidence type="ECO:0000259" key="8">
    <source>
        <dbReference type="Pfam" id="PF01529"/>
    </source>
</evidence>
<dbReference type="PANTHER" id="PTHR22883:SF452">
    <property type="entry name" value="PALMITOYLTRANSFERASE"/>
    <property type="match status" value="1"/>
</dbReference>
<keyword evidence="5 7" id="KW-0472">Membrane</keyword>
<keyword evidence="3 7" id="KW-0812">Transmembrane</keyword>
<evidence type="ECO:0000256" key="5">
    <source>
        <dbReference type="ARBA" id="ARBA00023136"/>
    </source>
</evidence>
<keyword evidence="9" id="KW-1185">Reference proteome</keyword>
<dbReference type="GO" id="GO:0005783">
    <property type="term" value="C:endoplasmic reticulum"/>
    <property type="evidence" value="ECO:0007669"/>
    <property type="project" value="TreeGrafter"/>
</dbReference>
<dbReference type="InterPro" id="IPR039859">
    <property type="entry name" value="PFA4/ZDH16/20/ERF2-like"/>
</dbReference>
<comment type="catalytic activity">
    <reaction evidence="7">
        <text>L-cysteinyl-[protein] + hexadecanoyl-CoA = S-hexadecanoyl-L-cysteinyl-[protein] + CoA</text>
        <dbReference type="Rhea" id="RHEA:36683"/>
        <dbReference type="Rhea" id="RHEA-COMP:10131"/>
        <dbReference type="Rhea" id="RHEA-COMP:11032"/>
        <dbReference type="ChEBI" id="CHEBI:29950"/>
        <dbReference type="ChEBI" id="CHEBI:57287"/>
        <dbReference type="ChEBI" id="CHEBI:57379"/>
        <dbReference type="ChEBI" id="CHEBI:74151"/>
        <dbReference type="EC" id="2.3.1.225"/>
    </reaction>
</comment>
<dbReference type="InParanoid" id="A0A1S3JY95"/>
<dbReference type="GO" id="GO:0006612">
    <property type="term" value="P:protein targeting to membrane"/>
    <property type="evidence" value="ECO:0007669"/>
    <property type="project" value="TreeGrafter"/>
</dbReference>
<keyword evidence="6 7" id="KW-0012">Acyltransferase</keyword>
<sequence length="386" mass="44469">MSQSMSVSSGLAAMTTGAELRERGLDTVQPTPSPPSEKLMDKWRAHYQKRKTYQPSFHPYMLRYGLPFWFLSAMCGGYIIGAFYVSPFLYSEYGPSVNLFNFCLQTFMLVQILINWFFVKTVTSFYRPSDVECAGNDVTVLETPVHLGPANKWAKLDKEKRKYLVIVQIGNRQELFPYWGPRPCPRCNRPRPPRAHHCPICNGCILKRDHHCYFTGSCVGLRNQRHFIMLAAWSFVTLLYSFIHVLIYIPYLVEDISYWDLNIVVALIRFIFRYISLYKLIEISLIYSMMIIGFLAGGFLNEQVRIVRKGISQYEYAFDLKVINRNSTSRNIQSVFGDYWAINLLFPAHWLFPNDIDDGVSWPGVKVDTPDLTDLCAGEESSGTVI</sequence>
<gene>
    <name evidence="10" type="primary">LOC106176969</name>
</gene>
<feature type="domain" description="Palmitoyltransferase DHHC" evidence="8">
    <location>
        <begin position="182"/>
        <end position="316"/>
    </location>
</feature>
<feature type="transmembrane region" description="Helical" evidence="7">
    <location>
        <begin position="227"/>
        <end position="250"/>
    </location>
</feature>
<dbReference type="InterPro" id="IPR001594">
    <property type="entry name" value="Palmitoyltrfase_DHHC"/>
</dbReference>
<comment type="subcellular location">
    <subcellularLocation>
        <location evidence="1">Membrane</location>
        <topology evidence="1">Multi-pass membrane protein</topology>
    </subcellularLocation>
</comment>
<proteinExistence type="inferred from homology"/>
<evidence type="ECO:0000256" key="6">
    <source>
        <dbReference type="ARBA" id="ARBA00023315"/>
    </source>
</evidence>
<dbReference type="PANTHER" id="PTHR22883">
    <property type="entry name" value="ZINC FINGER DHHC DOMAIN CONTAINING PROTEIN"/>
    <property type="match status" value="1"/>
</dbReference>
<evidence type="ECO:0000313" key="9">
    <source>
        <dbReference type="Proteomes" id="UP000085678"/>
    </source>
</evidence>
<feature type="transmembrane region" description="Helical" evidence="7">
    <location>
        <begin position="284"/>
        <end position="300"/>
    </location>
</feature>
<evidence type="ECO:0000313" key="10">
    <source>
        <dbReference type="RefSeq" id="XP_013415024.1"/>
    </source>
</evidence>
<keyword evidence="2 7" id="KW-0808">Transferase</keyword>
<evidence type="ECO:0000256" key="1">
    <source>
        <dbReference type="ARBA" id="ARBA00004141"/>
    </source>
</evidence>
<dbReference type="RefSeq" id="XP_013415024.1">
    <property type="nucleotide sequence ID" value="XM_013559570.1"/>
</dbReference>
<dbReference type="AlphaFoldDB" id="A0A1S3JY95"/>
<dbReference type="GO" id="GO:0005794">
    <property type="term" value="C:Golgi apparatus"/>
    <property type="evidence" value="ECO:0007669"/>
    <property type="project" value="TreeGrafter"/>
</dbReference>
<accession>A0A1S3JY95</accession>
<keyword evidence="4 7" id="KW-1133">Transmembrane helix</keyword>
<evidence type="ECO:0000256" key="2">
    <source>
        <dbReference type="ARBA" id="ARBA00022679"/>
    </source>
</evidence>
<reference evidence="10" key="1">
    <citation type="submission" date="2025-08" db="UniProtKB">
        <authorList>
            <consortium name="RefSeq"/>
        </authorList>
    </citation>
    <scope>IDENTIFICATION</scope>
    <source>
        <tissue evidence="10">Gonads</tissue>
    </source>
</reference>
<organism evidence="9 10">
    <name type="scientific">Lingula anatina</name>
    <name type="common">Brachiopod</name>
    <name type="synonym">Lingula unguis</name>
    <dbReference type="NCBI Taxonomy" id="7574"/>
    <lineage>
        <taxon>Eukaryota</taxon>
        <taxon>Metazoa</taxon>
        <taxon>Spiralia</taxon>
        <taxon>Lophotrochozoa</taxon>
        <taxon>Brachiopoda</taxon>
        <taxon>Linguliformea</taxon>
        <taxon>Lingulata</taxon>
        <taxon>Lingulida</taxon>
        <taxon>Linguloidea</taxon>
        <taxon>Lingulidae</taxon>
        <taxon>Lingula</taxon>
    </lineage>
</organism>
<dbReference type="KEGG" id="lak:106176969"/>
<comment type="domain">
    <text evidence="7">The DHHC domain is required for palmitoyltransferase activity.</text>
</comment>
<feature type="transmembrane region" description="Helical" evidence="7">
    <location>
        <begin position="66"/>
        <end position="87"/>
    </location>
</feature>
<evidence type="ECO:0000256" key="3">
    <source>
        <dbReference type="ARBA" id="ARBA00022692"/>
    </source>
</evidence>
<comment type="similarity">
    <text evidence="7">Belongs to the DHHC palmitoyltransferase family.</text>
</comment>
<evidence type="ECO:0000256" key="7">
    <source>
        <dbReference type="RuleBase" id="RU079119"/>
    </source>
</evidence>
<feature type="transmembrane region" description="Helical" evidence="7">
    <location>
        <begin position="99"/>
        <end position="119"/>
    </location>
</feature>
<dbReference type="Proteomes" id="UP000085678">
    <property type="component" value="Unplaced"/>
</dbReference>
<protein>
    <recommendedName>
        <fullName evidence="7">Palmitoyltransferase</fullName>
        <ecNumber evidence="7">2.3.1.225</ecNumber>
    </recommendedName>
</protein>
<dbReference type="GO" id="GO:0019706">
    <property type="term" value="F:protein-cysteine S-palmitoyltransferase activity"/>
    <property type="evidence" value="ECO:0007669"/>
    <property type="project" value="UniProtKB-EC"/>
</dbReference>
<dbReference type="GeneID" id="106176969"/>
<dbReference type="PROSITE" id="PS50216">
    <property type="entry name" value="DHHC"/>
    <property type="match status" value="1"/>
</dbReference>
<evidence type="ECO:0000256" key="4">
    <source>
        <dbReference type="ARBA" id="ARBA00022989"/>
    </source>
</evidence>